<evidence type="ECO:0000256" key="4">
    <source>
        <dbReference type="ARBA" id="ARBA00023121"/>
    </source>
</evidence>
<dbReference type="Gene3D" id="2.30.29.30">
    <property type="entry name" value="Pleckstrin-homology domain (PH domain)/Phosphotyrosine-binding domain (PTB)"/>
    <property type="match status" value="1"/>
</dbReference>
<keyword evidence="4" id="KW-0446">Lipid-binding</keyword>
<protein>
    <recommendedName>
        <fullName evidence="6">PH domain-containing protein</fullName>
    </recommendedName>
</protein>
<dbReference type="PANTHER" id="PTHR10972">
    <property type="entry name" value="OXYSTEROL-BINDING PROTEIN-RELATED"/>
    <property type="match status" value="1"/>
</dbReference>
<dbReference type="Pfam" id="PF15413">
    <property type="entry name" value="PH_11"/>
    <property type="match status" value="1"/>
</dbReference>
<dbReference type="EMBL" id="OX451739">
    <property type="protein sequence ID" value="CAI8609631.1"/>
    <property type="molecule type" value="Genomic_DNA"/>
</dbReference>
<evidence type="ECO:0000313" key="7">
    <source>
        <dbReference type="EMBL" id="CAI8609631.1"/>
    </source>
</evidence>
<evidence type="ECO:0000259" key="6">
    <source>
        <dbReference type="PROSITE" id="PS50003"/>
    </source>
</evidence>
<evidence type="ECO:0000256" key="5">
    <source>
        <dbReference type="SAM" id="MobiDB-lite"/>
    </source>
</evidence>
<evidence type="ECO:0000256" key="1">
    <source>
        <dbReference type="ARBA" id="ARBA00003361"/>
    </source>
</evidence>
<comment type="function">
    <text evidence="1">May be involved in the transport of sterols.</text>
</comment>
<dbReference type="GO" id="GO:0032934">
    <property type="term" value="F:sterol binding"/>
    <property type="evidence" value="ECO:0007669"/>
    <property type="project" value="TreeGrafter"/>
</dbReference>
<organism evidence="7 8">
    <name type="scientific">Vicia faba</name>
    <name type="common">Broad bean</name>
    <name type="synonym">Faba vulgaris</name>
    <dbReference type="NCBI Taxonomy" id="3906"/>
    <lineage>
        <taxon>Eukaryota</taxon>
        <taxon>Viridiplantae</taxon>
        <taxon>Streptophyta</taxon>
        <taxon>Embryophyta</taxon>
        <taxon>Tracheophyta</taxon>
        <taxon>Spermatophyta</taxon>
        <taxon>Magnoliopsida</taxon>
        <taxon>eudicotyledons</taxon>
        <taxon>Gunneridae</taxon>
        <taxon>Pentapetalae</taxon>
        <taxon>rosids</taxon>
        <taxon>fabids</taxon>
        <taxon>Fabales</taxon>
        <taxon>Fabaceae</taxon>
        <taxon>Papilionoideae</taxon>
        <taxon>50 kb inversion clade</taxon>
        <taxon>NPAAA clade</taxon>
        <taxon>Hologalegina</taxon>
        <taxon>IRL clade</taxon>
        <taxon>Fabeae</taxon>
        <taxon>Vicia</taxon>
    </lineage>
</organism>
<proteinExistence type="predicted"/>
<keyword evidence="2" id="KW-0813">Transport</keyword>
<dbReference type="AlphaFoldDB" id="A0AAV1AH40"/>
<keyword evidence="8" id="KW-1185">Reference proteome</keyword>
<dbReference type="InterPro" id="IPR011993">
    <property type="entry name" value="PH-like_dom_sf"/>
</dbReference>
<evidence type="ECO:0000256" key="2">
    <source>
        <dbReference type="ARBA" id="ARBA00022448"/>
    </source>
</evidence>
<reference evidence="7 8" key="1">
    <citation type="submission" date="2023-01" db="EMBL/GenBank/DDBJ databases">
        <authorList>
            <person name="Kreplak J."/>
        </authorList>
    </citation>
    <scope>NUCLEOTIDE SEQUENCE [LARGE SCALE GENOMIC DNA]</scope>
</reference>
<dbReference type="PROSITE" id="PS50003">
    <property type="entry name" value="PH_DOMAIN"/>
    <property type="match status" value="1"/>
</dbReference>
<dbReference type="GO" id="GO:0006869">
    <property type="term" value="P:lipid transport"/>
    <property type="evidence" value="ECO:0007669"/>
    <property type="project" value="UniProtKB-KW"/>
</dbReference>
<dbReference type="GO" id="GO:0016020">
    <property type="term" value="C:membrane"/>
    <property type="evidence" value="ECO:0007669"/>
    <property type="project" value="TreeGrafter"/>
</dbReference>
<accession>A0AAV1AH40</accession>
<dbReference type="InterPro" id="IPR000648">
    <property type="entry name" value="Oxysterol-bd"/>
</dbReference>
<dbReference type="PANTHER" id="PTHR10972:SF88">
    <property type="entry name" value="OXYSTEROL-BINDING PROTEIN-RELATED PROTEIN 2B"/>
    <property type="match status" value="1"/>
</dbReference>
<keyword evidence="3" id="KW-0445">Lipid transport</keyword>
<evidence type="ECO:0000256" key="3">
    <source>
        <dbReference type="ARBA" id="ARBA00023055"/>
    </source>
</evidence>
<gene>
    <name evidence="7" type="ORF">VFH_IV142520</name>
</gene>
<dbReference type="InterPro" id="IPR001849">
    <property type="entry name" value="PH_domain"/>
</dbReference>
<sequence length="324" mass="36454">MRVKEMHPLCCISLESPGIGSDSPDTDAAALSRTRSLPACGSDRICRRGSEATVAGVLYKWTNYGKGWRSRWFLLRNGVLSYAKIRSPENLNLFSPIDDVRLIGDVTANRLARMDRDAGNAVRRKNHKPSSSSSSPPTVVHLKISSFRESKSDDRKFYIFTATKTLHLRTDSRKDRVAWIQALVSTRSLYPLSGHHHLFLAPYHISVSTERLKKRLVEEGSGENLVKECEQIMLAEFSELQEQLKILCQERSSLFDTIRQLEAANIEPEGSALHDSEYQLTKNGFSNLGRGKYSECSTTESSDDIEKQEVWVKYAGSSEHVRGS</sequence>
<dbReference type="SUPFAM" id="SSF50729">
    <property type="entry name" value="PH domain-like"/>
    <property type="match status" value="1"/>
</dbReference>
<dbReference type="GO" id="GO:0005829">
    <property type="term" value="C:cytosol"/>
    <property type="evidence" value="ECO:0007669"/>
    <property type="project" value="TreeGrafter"/>
</dbReference>
<name>A0AAV1AH40_VICFA</name>
<dbReference type="Proteomes" id="UP001157006">
    <property type="component" value="Chromosome 4"/>
</dbReference>
<feature type="region of interest" description="Disordered" evidence="5">
    <location>
        <begin position="116"/>
        <end position="138"/>
    </location>
</feature>
<dbReference type="SMART" id="SM00233">
    <property type="entry name" value="PH"/>
    <property type="match status" value="1"/>
</dbReference>
<feature type="domain" description="PH" evidence="6">
    <location>
        <begin position="51"/>
        <end position="188"/>
    </location>
</feature>
<evidence type="ECO:0000313" key="8">
    <source>
        <dbReference type="Proteomes" id="UP001157006"/>
    </source>
</evidence>